<dbReference type="InterPro" id="IPR038770">
    <property type="entry name" value="Na+/solute_symporter_sf"/>
</dbReference>
<organism evidence="6 7">
    <name type="scientific">Halarchaeum grantii</name>
    <dbReference type="NCBI Taxonomy" id="1193105"/>
    <lineage>
        <taxon>Archaea</taxon>
        <taxon>Methanobacteriati</taxon>
        <taxon>Methanobacteriota</taxon>
        <taxon>Stenosarchaea group</taxon>
        <taxon>Halobacteria</taxon>
        <taxon>Halobacteriales</taxon>
        <taxon>Halobacteriaceae</taxon>
    </lineage>
</organism>
<feature type="transmembrane region" description="Helical" evidence="5">
    <location>
        <begin position="154"/>
        <end position="174"/>
    </location>
</feature>
<keyword evidence="3 5" id="KW-1133">Transmembrane helix</keyword>
<dbReference type="Pfam" id="PF01758">
    <property type="entry name" value="SBF"/>
    <property type="match status" value="1"/>
</dbReference>
<dbReference type="AlphaFoldDB" id="A0A830FD44"/>
<feature type="transmembrane region" description="Helical" evidence="5">
    <location>
        <begin position="31"/>
        <end position="50"/>
    </location>
</feature>
<evidence type="ECO:0000256" key="4">
    <source>
        <dbReference type="ARBA" id="ARBA00023136"/>
    </source>
</evidence>
<feature type="transmembrane region" description="Helical" evidence="5">
    <location>
        <begin position="62"/>
        <end position="83"/>
    </location>
</feature>
<evidence type="ECO:0000313" key="7">
    <source>
        <dbReference type="Proteomes" id="UP000628840"/>
    </source>
</evidence>
<keyword evidence="7" id="KW-1185">Reference proteome</keyword>
<comment type="subcellular location">
    <subcellularLocation>
        <location evidence="1">Membrane</location>
        <topology evidence="1">Multi-pass membrane protein</topology>
    </subcellularLocation>
</comment>
<keyword evidence="2 5" id="KW-0812">Transmembrane</keyword>
<reference evidence="6 7" key="1">
    <citation type="journal article" date="2019" name="Int. J. Syst. Evol. Microbiol.">
        <title>The Global Catalogue of Microorganisms (GCM) 10K type strain sequencing project: providing services to taxonomists for standard genome sequencing and annotation.</title>
        <authorList>
            <consortium name="The Broad Institute Genomics Platform"/>
            <consortium name="The Broad Institute Genome Sequencing Center for Infectious Disease"/>
            <person name="Wu L."/>
            <person name="Ma J."/>
        </authorList>
    </citation>
    <scope>NUCLEOTIDE SEQUENCE [LARGE SCALE GENOMIC DNA]</scope>
    <source>
        <strain evidence="6 7">JCM 19585</strain>
    </source>
</reference>
<dbReference type="GO" id="GO:0016020">
    <property type="term" value="C:membrane"/>
    <property type="evidence" value="ECO:0007669"/>
    <property type="project" value="UniProtKB-SubCell"/>
</dbReference>
<evidence type="ECO:0000256" key="2">
    <source>
        <dbReference type="ARBA" id="ARBA00022692"/>
    </source>
</evidence>
<name>A0A830FD44_9EURY</name>
<protein>
    <recommendedName>
        <fullName evidence="8">Bile acid:Na+ symporter, BASS family</fullName>
    </recommendedName>
</protein>
<dbReference type="OrthoDB" id="214938at2157"/>
<feature type="transmembrane region" description="Helical" evidence="5">
    <location>
        <begin position="7"/>
        <end position="25"/>
    </location>
</feature>
<gene>
    <name evidence="6" type="ORF">GCM10009037_27910</name>
</gene>
<dbReference type="InterPro" id="IPR004710">
    <property type="entry name" value="Bilac:Na_transpt"/>
</dbReference>
<feature type="transmembrane region" description="Helical" evidence="5">
    <location>
        <begin position="186"/>
        <end position="204"/>
    </location>
</feature>
<dbReference type="EMBL" id="BMPF01000005">
    <property type="protein sequence ID" value="GGL42790.1"/>
    <property type="molecule type" value="Genomic_DNA"/>
</dbReference>
<dbReference type="PANTHER" id="PTHR10361">
    <property type="entry name" value="SODIUM-BILE ACID COTRANSPORTER"/>
    <property type="match status" value="1"/>
</dbReference>
<keyword evidence="4 5" id="KW-0472">Membrane</keyword>
<comment type="caution">
    <text evidence="6">The sequence shown here is derived from an EMBL/GenBank/DDBJ whole genome shotgun (WGS) entry which is preliminary data.</text>
</comment>
<evidence type="ECO:0000256" key="5">
    <source>
        <dbReference type="SAM" id="Phobius"/>
    </source>
</evidence>
<sequence>MRLTRLINEYLIGWVILAVLLGVLVPELSVVTRASTPILVVMVGSTSLLLSLGDVRAVNRRVLAGVLLAHLAMPVLAFTIAALLGLSPALTAGFVLLGAVTPELVSPTMTALADGNIALSSISLVAIGAVSVLYTPASVTALLNGTVHVDSGRLVSELLVAVVLPMAIAILARSRYERVVARYDDYYTSIASVMVVLIIGGVAAANATHLRAVTPLLALVVTGAFALNLLGYGLGWSVARLVDATPAERLAGTFAVGMRDFAVAAALVVAAGFPAIAALPAVCFGIVEMVTSAAIARLATRN</sequence>
<evidence type="ECO:0000256" key="3">
    <source>
        <dbReference type="ARBA" id="ARBA00022989"/>
    </source>
</evidence>
<accession>A0A830FD44</accession>
<dbReference type="InterPro" id="IPR002657">
    <property type="entry name" value="BilAc:Na_symport/Acr3"/>
</dbReference>
<evidence type="ECO:0000313" key="6">
    <source>
        <dbReference type="EMBL" id="GGL42790.1"/>
    </source>
</evidence>
<evidence type="ECO:0008006" key="8">
    <source>
        <dbReference type="Google" id="ProtNLM"/>
    </source>
</evidence>
<feature type="transmembrane region" description="Helical" evidence="5">
    <location>
        <begin position="216"/>
        <end position="238"/>
    </location>
</feature>
<dbReference type="Proteomes" id="UP000628840">
    <property type="component" value="Unassembled WGS sequence"/>
</dbReference>
<proteinExistence type="predicted"/>
<dbReference type="PANTHER" id="PTHR10361:SF28">
    <property type="entry name" value="P3 PROTEIN-RELATED"/>
    <property type="match status" value="1"/>
</dbReference>
<evidence type="ECO:0000256" key="1">
    <source>
        <dbReference type="ARBA" id="ARBA00004141"/>
    </source>
</evidence>
<dbReference type="Gene3D" id="1.20.1530.20">
    <property type="match status" value="1"/>
</dbReference>
<dbReference type="RefSeq" id="WP_188884290.1">
    <property type="nucleotide sequence ID" value="NZ_BMPF01000005.1"/>
</dbReference>